<name>A0A0C7NWS9_DEFTU</name>
<proteinExistence type="inferred from homology"/>
<organism evidence="8 9">
    <name type="scientific">Defluviitoga tunisiensis</name>
    <dbReference type="NCBI Taxonomy" id="1006576"/>
    <lineage>
        <taxon>Bacteria</taxon>
        <taxon>Thermotogati</taxon>
        <taxon>Thermotogota</taxon>
        <taxon>Thermotogae</taxon>
        <taxon>Petrotogales</taxon>
        <taxon>Petrotogaceae</taxon>
        <taxon>Defluviitoga</taxon>
    </lineage>
</organism>
<evidence type="ECO:0000313" key="9">
    <source>
        <dbReference type="Proteomes" id="UP000032809"/>
    </source>
</evidence>
<comment type="cofactor">
    <cofactor evidence="6">
        <name>Mg(2+)</name>
        <dbReference type="ChEBI" id="CHEBI:18420"/>
    </cofactor>
    <cofactor evidence="6">
        <name>Mn(2+)</name>
        <dbReference type="ChEBI" id="CHEBI:29035"/>
    </cofactor>
    <text evidence="6">Mg(2+). Can also accept Mn(2+).</text>
</comment>
<dbReference type="NCBIfam" id="TIGR00016">
    <property type="entry name" value="ackA"/>
    <property type="match status" value="1"/>
</dbReference>
<dbReference type="Gene3D" id="3.30.420.40">
    <property type="match status" value="2"/>
</dbReference>
<dbReference type="HOGENOM" id="CLU_020352_0_1_0"/>
<dbReference type="PANTHER" id="PTHR21060">
    <property type="entry name" value="ACETATE KINASE"/>
    <property type="match status" value="1"/>
</dbReference>
<evidence type="ECO:0000256" key="2">
    <source>
        <dbReference type="ARBA" id="ARBA00022679"/>
    </source>
</evidence>
<comment type="function">
    <text evidence="6">Catalyzes the formation of acetyl phosphate from acetate and ATP. Can also catalyze the reverse reaction.</text>
</comment>
<sequence>MKILVINSGSSSLKYQVINMENEKILLKGLVERIGEKKSSIKHENGTSKYTEELKITNHEEALKKVMNLLIDPQYGCFKSLSEIDAIGHRVLHCGEKYVSSVLIDDNVINAIEEHAVFGPLHNPPNLTGILAAQKLMPDVPQVAVFDTSFHQTMPPKAFLYGLPYEFYEKYKIRRYGFHGTSHKYITIEAAKMLGKDIKELKLISAHLGNGASLAAVKGGKVVDTSMGLTPLEGLVMGGRSGDVDATVPLFLLRQGYSIDEVDNILNKKSGVYGISGISNDMRDIEKAIKEGHKRAQLAFDVYTYRIAKYIGSYATILNGFDALVFTAGVGENDPEVRKTVCDYLGIFGVKLDDEKNISLNRIGGIISSDDSKVTVMVIKTNEELMIARDTKEIVENQKK</sequence>
<keyword evidence="4 6" id="KW-0418">Kinase</keyword>
<dbReference type="InterPro" id="IPR000890">
    <property type="entry name" value="Aliphatic_acid_kin_short-chain"/>
</dbReference>
<feature type="binding site" evidence="6">
    <location>
        <begin position="281"/>
        <end position="283"/>
    </location>
    <ligand>
        <name>ATP</name>
        <dbReference type="ChEBI" id="CHEBI:30616"/>
    </ligand>
</feature>
<dbReference type="Proteomes" id="UP000032809">
    <property type="component" value="Chromosome I"/>
</dbReference>
<evidence type="ECO:0000256" key="6">
    <source>
        <dbReference type="HAMAP-Rule" id="MF_00020"/>
    </source>
</evidence>
<evidence type="ECO:0000256" key="7">
    <source>
        <dbReference type="RuleBase" id="RU003835"/>
    </source>
</evidence>
<feature type="active site" description="Proton donor/acceptor" evidence="6">
    <location>
        <position position="147"/>
    </location>
</feature>
<feature type="binding site" evidence="6">
    <location>
        <position position="90"/>
    </location>
    <ligand>
        <name>substrate</name>
    </ligand>
</feature>
<dbReference type="InterPro" id="IPR023865">
    <property type="entry name" value="Aliphatic_acid_kinase_CS"/>
</dbReference>
<feature type="binding site" evidence="6">
    <location>
        <position position="7"/>
    </location>
    <ligand>
        <name>Mg(2+)</name>
        <dbReference type="ChEBI" id="CHEBI:18420"/>
    </ligand>
</feature>
<dbReference type="InterPro" id="IPR004372">
    <property type="entry name" value="Ac/propionate_kinase"/>
</dbReference>
<comment type="subcellular location">
    <subcellularLocation>
        <location evidence="6">Cytoplasm</location>
    </subcellularLocation>
</comment>
<keyword evidence="6" id="KW-0479">Metal-binding</keyword>
<dbReference type="PROSITE" id="PS01075">
    <property type="entry name" value="ACETATE_KINASE_1"/>
    <property type="match status" value="1"/>
</dbReference>
<dbReference type="PROSITE" id="PS01076">
    <property type="entry name" value="ACETATE_KINASE_2"/>
    <property type="match status" value="1"/>
</dbReference>
<dbReference type="GO" id="GO:0005524">
    <property type="term" value="F:ATP binding"/>
    <property type="evidence" value="ECO:0007669"/>
    <property type="project" value="UniProtKB-KW"/>
</dbReference>
<dbReference type="GO" id="GO:0000287">
    <property type="term" value="F:magnesium ion binding"/>
    <property type="evidence" value="ECO:0007669"/>
    <property type="project" value="UniProtKB-UniRule"/>
</dbReference>
<evidence type="ECO:0000256" key="1">
    <source>
        <dbReference type="ARBA" id="ARBA00008748"/>
    </source>
</evidence>
<dbReference type="OrthoDB" id="9802453at2"/>
<dbReference type="InterPro" id="IPR043129">
    <property type="entry name" value="ATPase_NBD"/>
</dbReference>
<evidence type="ECO:0000256" key="5">
    <source>
        <dbReference type="ARBA" id="ARBA00022840"/>
    </source>
</evidence>
<feature type="binding site" evidence="6">
    <location>
        <position position="383"/>
    </location>
    <ligand>
        <name>Mg(2+)</name>
        <dbReference type="ChEBI" id="CHEBI:18420"/>
    </ligand>
</feature>
<dbReference type="PIRSF" id="PIRSF000722">
    <property type="entry name" value="Acetate_prop_kin"/>
    <property type="match status" value="1"/>
</dbReference>
<evidence type="ECO:0000256" key="4">
    <source>
        <dbReference type="ARBA" id="ARBA00022777"/>
    </source>
</evidence>
<dbReference type="HAMAP" id="MF_00020">
    <property type="entry name" value="Acetate_kinase"/>
    <property type="match status" value="1"/>
</dbReference>
<dbReference type="EMBL" id="LN824141">
    <property type="protein sequence ID" value="CEP77808.1"/>
    <property type="molecule type" value="Genomic_DNA"/>
</dbReference>
<dbReference type="EC" id="2.7.2.1" evidence="6"/>
<feature type="binding site" evidence="6">
    <location>
        <begin position="329"/>
        <end position="333"/>
    </location>
    <ligand>
        <name>ATP</name>
        <dbReference type="ChEBI" id="CHEBI:30616"/>
    </ligand>
</feature>
<keyword evidence="3 6" id="KW-0547">Nucleotide-binding</keyword>
<comment type="subunit">
    <text evidence="6">Homodimer.</text>
</comment>
<dbReference type="PANTHER" id="PTHR21060:SF15">
    <property type="entry name" value="ACETATE KINASE-RELATED"/>
    <property type="match status" value="1"/>
</dbReference>
<comment type="similarity">
    <text evidence="1 6 7">Belongs to the acetokinase family.</text>
</comment>
<comment type="catalytic activity">
    <reaction evidence="6">
        <text>acetate + ATP = acetyl phosphate + ADP</text>
        <dbReference type="Rhea" id="RHEA:11352"/>
        <dbReference type="ChEBI" id="CHEBI:22191"/>
        <dbReference type="ChEBI" id="CHEBI:30089"/>
        <dbReference type="ChEBI" id="CHEBI:30616"/>
        <dbReference type="ChEBI" id="CHEBI:456216"/>
        <dbReference type="EC" id="2.7.2.1"/>
    </reaction>
</comment>
<dbReference type="PATRIC" id="fig|1006576.9.peg.477"/>
<protein>
    <recommendedName>
        <fullName evidence="6">Acetate kinase</fullName>
        <ecNumber evidence="6">2.7.2.1</ecNumber>
    </recommendedName>
    <alternativeName>
        <fullName evidence="6">Acetokinase</fullName>
    </alternativeName>
</protein>
<dbReference type="STRING" id="1006576.DTL3_0486"/>
<dbReference type="GO" id="GO:0005737">
    <property type="term" value="C:cytoplasm"/>
    <property type="evidence" value="ECO:0007669"/>
    <property type="project" value="UniProtKB-SubCell"/>
</dbReference>
<dbReference type="GO" id="GO:0006083">
    <property type="term" value="P:acetate metabolic process"/>
    <property type="evidence" value="ECO:0007669"/>
    <property type="project" value="TreeGrafter"/>
</dbReference>
<dbReference type="CDD" id="cd24010">
    <property type="entry name" value="ASKHA_NBD_AcK_PK"/>
    <property type="match status" value="1"/>
</dbReference>
<dbReference type="AlphaFoldDB" id="A0A0C7NWS9"/>
<feature type="site" description="Transition state stabilizer" evidence="6">
    <location>
        <position position="240"/>
    </location>
</feature>
<evidence type="ECO:0000256" key="3">
    <source>
        <dbReference type="ARBA" id="ARBA00022741"/>
    </source>
</evidence>
<keyword evidence="6" id="KW-0963">Cytoplasm</keyword>
<reference evidence="9" key="1">
    <citation type="submission" date="2014-11" db="EMBL/GenBank/DDBJ databases">
        <authorList>
            <person name="Wibberg D."/>
        </authorList>
    </citation>
    <scope>NUCLEOTIDE SEQUENCE [LARGE SCALE GENOMIC DNA]</scope>
    <source>
        <strain evidence="9">L3</strain>
    </source>
</reference>
<dbReference type="GO" id="GO:0006085">
    <property type="term" value="P:acetyl-CoA biosynthetic process"/>
    <property type="evidence" value="ECO:0007669"/>
    <property type="project" value="UniProtKB-UniRule"/>
</dbReference>
<dbReference type="PRINTS" id="PR00471">
    <property type="entry name" value="ACETATEKNASE"/>
</dbReference>
<dbReference type="Pfam" id="PF00871">
    <property type="entry name" value="Acetate_kinase"/>
    <property type="match status" value="1"/>
</dbReference>
<keyword evidence="6" id="KW-0460">Magnesium</keyword>
<comment type="pathway">
    <text evidence="6">Metabolic intermediate biosynthesis; acetyl-CoA biosynthesis; acetyl-CoA from acetate: step 1/2.</text>
</comment>
<feature type="binding site" evidence="6">
    <location>
        <position position="14"/>
    </location>
    <ligand>
        <name>ATP</name>
        <dbReference type="ChEBI" id="CHEBI:30616"/>
    </ligand>
</feature>
<keyword evidence="5 6" id="KW-0067">ATP-binding</keyword>
<dbReference type="RefSeq" id="WP_045087369.1">
    <property type="nucleotide sequence ID" value="NZ_LN824141.1"/>
</dbReference>
<keyword evidence="2 6" id="KW-0808">Transferase</keyword>
<evidence type="ECO:0000313" key="8">
    <source>
        <dbReference type="EMBL" id="CEP77808.1"/>
    </source>
</evidence>
<dbReference type="GO" id="GO:0008776">
    <property type="term" value="F:acetate kinase activity"/>
    <property type="evidence" value="ECO:0007669"/>
    <property type="project" value="UniProtKB-UniRule"/>
</dbReference>
<accession>A0A0C7NWS9</accession>
<feature type="site" description="Transition state stabilizer" evidence="6">
    <location>
        <position position="179"/>
    </location>
</feature>
<dbReference type="KEGG" id="dtn:DTL3_0486"/>
<gene>
    <name evidence="6 8" type="primary">ackA</name>
    <name evidence="8" type="ORF">DTL3_0486</name>
</gene>
<dbReference type="UniPathway" id="UPA00340">
    <property type="reaction ID" value="UER00458"/>
</dbReference>
<keyword evidence="9" id="KW-1185">Reference proteome</keyword>
<dbReference type="SUPFAM" id="SSF53067">
    <property type="entry name" value="Actin-like ATPase domain"/>
    <property type="match status" value="2"/>
</dbReference>
<feature type="binding site" evidence="6">
    <location>
        <begin position="207"/>
        <end position="211"/>
    </location>
    <ligand>
        <name>ATP</name>
        <dbReference type="ChEBI" id="CHEBI:30616"/>
    </ligand>
</feature>